<dbReference type="GO" id="GO:0032259">
    <property type="term" value="P:methylation"/>
    <property type="evidence" value="ECO:0007669"/>
    <property type="project" value="UniProtKB-KW"/>
</dbReference>
<dbReference type="OrthoDB" id="86584at2"/>
<evidence type="ECO:0000313" key="2">
    <source>
        <dbReference type="Proteomes" id="UP000256869"/>
    </source>
</evidence>
<comment type="caution">
    <text evidence="1">The sequence shown here is derived from an EMBL/GenBank/DDBJ whole genome shotgun (WGS) entry which is preliminary data.</text>
</comment>
<dbReference type="AlphaFoldDB" id="A0A3D9I8W0"/>
<gene>
    <name evidence="1" type="ORF">DFP95_11069</name>
</gene>
<dbReference type="Proteomes" id="UP000256869">
    <property type="component" value="Unassembled WGS sequence"/>
</dbReference>
<dbReference type="RefSeq" id="WP_147304179.1">
    <property type="nucleotide sequence ID" value="NZ_QRDY01000010.1"/>
</dbReference>
<dbReference type="GO" id="GO:0008168">
    <property type="term" value="F:methyltransferase activity"/>
    <property type="evidence" value="ECO:0007669"/>
    <property type="project" value="UniProtKB-KW"/>
</dbReference>
<dbReference type="EMBL" id="QRDY01000010">
    <property type="protein sequence ID" value="RED57596.1"/>
    <property type="molecule type" value="Genomic_DNA"/>
</dbReference>
<keyword evidence="1" id="KW-0489">Methyltransferase</keyword>
<reference evidence="1 2" key="1">
    <citation type="submission" date="2018-07" db="EMBL/GenBank/DDBJ databases">
        <title>Genomic Encyclopedia of Type Strains, Phase III (KMG-III): the genomes of soil and plant-associated and newly described type strains.</title>
        <authorList>
            <person name="Whitman W."/>
        </authorList>
    </citation>
    <scope>NUCLEOTIDE SEQUENCE [LARGE SCALE GENOMIC DNA]</scope>
    <source>
        <strain evidence="1 2">CECT 8236</strain>
    </source>
</reference>
<organism evidence="1 2">
    <name type="scientific">Cohnella lupini</name>
    <dbReference type="NCBI Taxonomy" id="1294267"/>
    <lineage>
        <taxon>Bacteria</taxon>
        <taxon>Bacillati</taxon>
        <taxon>Bacillota</taxon>
        <taxon>Bacilli</taxon>
        <taxon>Bacillales</taxon>
        <taxon>Paenibacillaceae</taxon>
        <taxon>Cohnella</taxon>
    </lineage>
</organism>
<dbReference type="NCBIfam" id="NF038110">
    <property type="entry name" value="Lys_methyl_FliB"/>
    <property type="match status" value="1"/>
</dbReference>
<evidence type="ECO:0000313" key="1">
    <source>
        <dbReference type="EMBL" id="RED57596.1"/>
    </source>
</evidence>
<keyword evidence="1" id="KW-0808">Transferase</keyword>
<name>A0A3D9I8W0_9BACL</name>
<accession>A0A3D9I8W0</accession>
<keyword evidence="2" id="KW-1185">Reference proteome</keyword>
<sequence>MNNQTLQPEYMSMFRCIGSECEDTCCAVWNVAVDRETYQKYQGVTDSEMSKRLKEDVVLRKNSERTDHSYASMKLNQKTGSCSFLDGGLCAIHGRLGEEYLSSTCASYPRKINEIDGAQEMSAVLSCPAAARLALLNPNGIEFEYVQRNDARNTRVNVQLSLSAPDLPLTMTYFWELRVLSIEIMQNRKYSLSHRFMLLAVLADQVDETIQNQSSDGLPLLIERFRENMDTNPELTNPDVFPINHLFQLRFLNDILLSITENKIWTNPRYKECLDSYISGMQRSENEGINELLIFFETSYEKCYSGFLREKEYILENYLVNYIFSTLFPISAKGSMFDQVFYLGILFSLIRMQLVGIFANSDSISEEDTVKLIQSFTKNFDHSVSFKKDLLKKCELEEATTLGHLSLLVMY</sequence>
<proteinExistence type="predicted"/>
<protein>
    <submittedName>
        <fullName evidence="1">Lysine-N-methylase</fullName>
    </submittedName>
</protein>